<dbReference type="OrthoDB" id="9806956at2"/>
<dbReference type="RefSeq" id="WP_151166976.1">
    <property type="nucleotide sequence ID" value="NZ_WACR01000003.1"/>
</dbReference>
<name>A0A6N6M8R9_9FLAO</name>
<dbReference type="SUPFAM" id="SSF53738">
    <property type="entry name" value="Phosphoglucomutase, first 3 domains"/>
    <property type="match status" value="3"/>
</dbReference>
<dbReference type="GO" id="GO:0006166">
    <property type="term" value="P:purine ribonucleoside salvage"/>
    <property type="evidence" value="ECO:0007669"/>
    <property type="project" value="TreeGrafter"/>
</dbReference>
<dbReference type="InterPro" id="IPR036900">
    <property type="entry name" value="A-D-PHexomutase_C_sf"/>
</dbReference>
<keyword evidence="3" id="KW-0597">Phosphoprotein</keyword>
<dbReference type="CDD" id="cd05799">
    <property type="entry name" value="PGM2"/>
    <property type="match status" value="1"/>
</dbReference>
<evidence type="ECO:0000259" key="8">
    <source>
        <dbReference type="Pfam" id="PF02878"/>
    </source>
</evidence>
<evidence type="ECO:0000256" key="4">
    <source>
        <dbReference type="ARBA" id="ARBA00022723"/>
    </source>
</evidence>
<dbReference type="InterPro" id="IPR016055">
    <property type="entry name" value="A-D-PHexomutase_a/b/a-I/II/III"/>
</dbReference>
<organism evidence="11 12">
    <name type="scientific">Salibacter halophilus</name>
    <dbReference type="NCBI Taxonomy" id="1803916"/>
    <lineage>
        <taxon>Bacteria</taxon>
        <taxon>Pseudomonadati</taxon>
        <taxon>Bacteroidota</taxon>
        <taxon>Flavobacteriia</taxon>
        <taxon>Flavobacteriales</taxon>
        <taxon>Salibacteraceae</taxon>
        <taxon>Salibacter</taxon>
    </lineage>
</organism>
<dbReference type="SUPFAM" id="SSF55957">
    <property type="entry name" value="Phosphoglucomutase, C-terminal domain"/>
    <property type="match status" value="1"/>
</dbReference>
<dbReference type="Pfam" id="PF02880">
    <property type="entry name" value="PGM_PMM_III"/>
    <property type="match status" value="1"/>
</dbReference>
<evidence type="ECO:0000259" key="10">
    <source>
        <dbReference type="Pfam" id="PF02880"/>
    </source>
</evidence>
<keyword evidence="4 7" id="KW-0479">Metal-binding</keyword>
<feature type="domain" description="Alpha-D-phosphohexomutase alpha/beta/alpha" evidence="9">
    <location>
        <begin position="211"/>
        <end position="311"/>
    </location>
</feature>
<evidence type="ECO:0000313" key="12">
    <source>
        <dbReference type="Proteomes" id="UP000435357"/>
    </source>
</evidence>
<dbReference type="Pfam" id="PF02879">
    <property type="entry name" value="PGM_PMM_II"/>
    <property type="match status" value="1"/>
</dbReference>
<dbReference type="PANTHER" id="PTHR45745:SF1">
    <property type="entry name" value="PHOSPHOGLUCOMUTASE 2B-RELATED"/>
    <property type="match status" value="1"/>
</dbReference>
<dbReference type="Pfam" id="PF02878">
    <property type="entry name" value="PGM_PMM_I"/>
    <property type="match status" value="1"/>
</dbReference>
<feature type="domain" description="Alpha-D-phosphohexomutase alpha/beta/alpha" evidence="10">
    <location>
        <begin position="323"/>
        <end position="447"/>
    </location>
</feature>
<dbReference type="Gene3D" id="3.30.310.50">
    <property type="entry name" value="Alpha-D-phosphohexomutase, C-terminal domain"/>
    <property type="match status" value="1"/>
</dbReference>
<keyword evidence="12" id="KW-1185">Reference proteome</keyword>
<dbReference type="PROSITE" id="PS00710">
    <property type="entry name" value="PGM_PMM"/>
    <property type="match status" value="1"/>
</dbReference>
<dbReference type="PRINTS" id="PR00509">
    <property type="entry name" value="PGMPMM"/>
</dbReference>
<dbReference type="Proteomes" id="UP000435357">
    <property type="component" value="Unassembled WGS sequence"/>
</dbReference>
<dbReference type="PANTHER" id="PTHR45745">
    <property type="entry name" value="PHOSPHOMANNOMUTASE 45A"/>
    <property type="match status" value="1"/>
</dbReference>
<dbReference type="InterPro" id="IPR016066">
    <property type="entry name" value="A-D-PHexomutase_CS"/>
</dbReference>
<evidence type="ECO:0000256" key="1">
    <source>
        <dbReference type="ARBA" id="ARBA00001946"/>
    </source>
</evidence>
<reference evidence="11 12" key="1">
    <citation type="submission" date="2019-09" db="EMBL/GenBank/DDBJ databases">
        <title>Genomes of Cryomorphaceae.</title>
        <authorList>
            <person name="Bowman J.P."/>
        </authorList>
    </citation>
    <scope>NUCLEOTIDE SEQUENCE [LARGE SCALE GENOMIC DNA]</scope>
    <source>
        <strain evidence="11 12">KCTC 52047</strain>
    </source>
</reference>
<proteinExistence type="inferred from homology"/>
<dbReference type="InterPro" id="IPR005845">
    <property type="entry name" value="A-D-PHexomutase_a/b/a-II"/>
</dbReference>
<dbReference type="GO" id="GO:0008973">
    <property type="term" value="F:phosphopentomutase activity"/>
    <property type="evidence" value="ECO:0007669"/>
    <property type="project" value="TreeGrafter"/>
</dbReference>
<accession>A0A6N6M8R9</accession>
<keyword evidence="6" id="KW-0413">Isomerase</keyword>
<feature type="domain" description="Alpha-D-phosphohexomutase alpha/beta/alpha" evidence="8">
    <location>
        <begin position="51"/>
        <end position="189"/>
    </location>
</feature>
<comment type="cofactor">
    <cofactor evidence="1">
        <name>Mg(2+)</name>
        <dbReference type="ChEBI" id="CHEBI:18420"/>
    </cofactor>
</comment>
<evidence type="ECO:0000256" key="7">
    <source>
        <dbReference type="RuleBase" id="RU004326"/>
    </source>
</evidence>
<dbReference type="GO" id="GO:0000287">
    <property type="term" value="F:magnesium ion binding"/>
    <property type="evidence" value="ECO:0007669"/>
    <property type="project" value="InterPro"/>
</dbReference>
<protein>
    <submittedName>
        <fullName evidence="11">Phospho-sugar mutase</fullName>
    </submittedName>
</protein>
<dbReference type="EMBL" id="WACR01000003">
    <property type="protein sequence ID" value="KAB1065265.1"/>
    <property type="molecule type" value="Genomic_DNA"/>
</dbReference>
<dbReference type="InterPro" id="IPR005846">
    <property type="entry name" value="A-D-PHexomutase_a/b/a-III"/>
</dbReference>
<comment type="caution">
    <text evidence="11">The sequence shown here is derived from an EMBL/GenBank/DDBJ whole genome shotgun (WGS) entry which is preliminary data.</text>
</comment>
<dbReference type="Gene3D" id="3.40.120.10">
    <property type="entry name" value="Alpha-D-Glucose-1,6-Bisphosphate, subunit A, domain 3"/>
    <property type="match status" value="3"/>
</dbReference>
<evidence type="ECO:0000256" key="5">
    <source>
        <dbReference type="ARBA" id="ARBA00022842"/>
    </source>
</evidence>
<gene>
    <name evidence="11" type="ORF">F3059_04740</name>
</gene>
<evidence type="ECO:0000259" key="9">
    <source>
        <dbReference type="Pfam" id="PF02879"/>
    </source>
</evidence>
<keyword evidence="5 7" id="KW-0460">Magnesium</keyword>
<dbReference type="GO" id="GO:0005975">
    <property type="term" value="P:carbohydrate metabolic process"/>
    <property type="evidence" value="ECO:0007669"/>
    <property type="project" value="InterPro"/>
</dbReference>
<evidence type="ECO:0000256" key="2">
    <source>
        <dbReference type="ARBA" id="ARBA00010231"/>
    </source>
</evidence>
<dbReference type="InterPro" id="IPR005844">
    <property type="entry name" value="A-D-PHexomutase_a/b/a-I"/>
</dbReference>
<evidence type="ECO:0000256" key="3">
    <source>
        <dbReference type="ARBA" id="ARBA00022553"/>
    </source>
</evidence>
<evidence type="ECO:0000256" key="6">
    <source>
        <dbReference type="ARBA" id="ARBA00023235"/>
    </source>
</evidence>
<comment type="similarity">
    <text evidence="2 7">Belongs to the phosphohexose mutase family.</text>
</comment>
<dbReference type="AlphaFoldDB" id="A0A6N6M8R9"/>
<evidence type="ECO:0000313" key="11">
    <source>
        <dbReference type="EMBL" id="KAB1065265.1"/>
    </source>
</evidence>
<sequence length="576" mass="64268">MQQEATIEESLEHKAKAWTSAFFDEEIRNEVEELLQQGGDALADAFYKDLEFGTGGMRGIMGAGTNRINKYTIGQATQGLSTYLTRQFEGEQIKVAIAHDCRHNSRKFAKLVADVFSANGIDVYLFEDLRPTPELSFAIRHLGCHSGVVLTASHNPPEYNGYKVYWNDGAQLVPPHDKNVINLVRETDFSNIQFEADEKRIHTIGEEIDKAYFKAIAEQSMGNAGKNDLSIVFTSIHGASIKSVPPALKEAGFSNIHIVEEQSEPNGDFPTVKSPNPEEPEALKMAIEKAEELNADVIVGTDPDGDRIGVGVRDSNGKMQLLNGNQAASLLTWYLIDQWKKADKLSGKEFIAETIVTSELPAVIARDYGVNTYYCLTGFKWIADIIRKKEGKETFIGGGEESYGYMIGDFVRDKDSASSSVIFCELAALAKSQGKTAFDFLIELYMKYGFYQEHLISIVKKGRNGEAEITQMMKNFRNNTPVEIDGSKVIQTRDFETQIETLENGETQPLDFPKSNVFQLITEDGTRVTARPSGTEPKIKFYFSVNQKLENKEDFTSVQSQLKSKIERIVEELGIS</sequence>
<dbReference type="InterPro" id="IPR005841">
    <property type="entry name" value="Alpha-D-phosphohexomutase_SF"/>
</dbReference>